<evidence type="ECO:0000256" key="5">
    <source>
        <dbReference type="ARBA" id="ARBA00022801"/>
    </source>
</evidence>
<comment type="subcellular location">
    <subcellularLocation>
        <location evidence="1">Cell membrane</location>
        <topology evidence="1">Single-pass type II membrane protein</topology>
    </subcellularLocation>
</comment>
<keyword evidence="11" id="KW-0961">Cell wall biogenesis/degradation</keyword>
<evidence type="ECO:0000313" key="20">
    <source>
        <dbReference type="Proteomes" id="UP000011083"/>
    </source>
</evidence>
<dbReference type="GO" id="GO:0071555">
    <property type="term" value="P:cell wall organization"/>
    <property type="evidence" value="ECO:0007669"/>
    <property type="project" value="UniProtKB-KW"/>
</dbReference>
<evidence type="ECO:0000256" key="10">
    <source>
        <dbReference type="ARBA" id="ARBA00023295"/>
    </source>
</evidence>
<dbReference type="GO" id="GO:0005886">
    <property type="term" value="C:plasma membrane"/>
    <property type="evidence" value="ECO:0007669"/>
    <property type="project" value="UniProtKB-SubCell"/>
</dbReference>
<dbReference type="PANTHER" id="PTHR31297">
    <property type="entry name" value="GLUCAN ENDO-1,6-BETA-GLUCOSIDASE B"/>
    <property type="match status" value="1"/>
</dbReference>
<feature type="domain" description="Glycoside hydrolase family 5" evidence="18">
    <location>
        <begin position="96"/>
        <end position="382"/>
    </location>
</feature>
<dbReference type="SUPFAM" id="SSF51445">
    <property type="entry name" value="(Trans)glycosidases"/>
    <property type="match status" value="1"/>
</dbReference>
<dbReference type="AlphaFoldDB" id="L8GME8"/>
<dbReference type="OMA" id="LNEPALY"/>
<dbReference type="Gene3D" id="3.20.20.80">
    <property type="entry name" value="Glycosidases"/>
    <property type="match status" value="1"/>
</dbReference>
<dbReference type="InterPro" id="IPR050386">
    <property type="entry name" value="Glycosyl_hydrolase_5"/>
</dbReference>
<evidence type="ECO:0000256" key="2">
    <source>
        <dbReference type="ARBA" id="ARBA00005641"/>
    </source>
</evidence>
<comment type="catalytic activity">
    <reaction evidence="12">
        <text>Successive hydrolysis of beta-D-glucose units from the non-reducing ends of (1-&gt;3)-beta-D-glucans, releasing alpha-glucose.</text>
        <dbReference type="EC" id="3.2.1.58"/>
    </reaction>
</comment>
<keyword evidence="10 16" id="KW-0326">Glycosidase</keyword>
<evidence type="ECO:0000256" key="17">
    <source>
        <dbReference type="SAM" id="SignalP"/>
    </source>
</evidence>
<dbReference type="OrthoDB" id="6328860at2759"/>
<dbReference type="InterPro" id="IPR017853">
    <property type="entry name" value="GH"/>
</dbReference>
<evidence type="ECO:0000256" key="8">
    <source>
        <dbReference type="ARBA" id="ARBA00023136"/>
    </source>
</evidence>
<comment type="function">
    <text evidence="13">Glucosidase involved in the degradation of cellulosic biomass. Active on lichenan.</text>
</comment>
<sequence length="410" mass="45728">MAKSMLVVVLVVALLALEASASFNSTADLPRDCASTRLYRVKNRQDPVRGANLGSWLIQEAWMVGWLWNQGGCDSNQYPGAYLLEQCLGGNAYTIISKHWATFVQESDFAQMAQNNLNTVRLPVGWWQIYDPQGGASKAHLKQYVSPTNYLVGGLHYIDQAFAWGAKYGISILLDIHAAPGSQSGNQDTAPPDNTGNIYWDKYAANPAQTADSIELYVQRYANEPALLGFCLLNEPGHQTQSGNINIDTVQAYYQDAYNRIRQYTSSAWVVINPLISPFQYGTEPEWTSFMNPDQGYTNVFMSIHYYHCFGGMPSGDNNVINYAHYQRQQQIAQYYQVNPKPMLIDEWSACGVSPGRYGDMIQAQVAGFGQAAGWVFWAWSQTWGGDPWSFKTAFQNGWINPSQTGVASC</sequence>
<evidence type="ECO:0000256" key="7">
    <source>
        <dbReference type="ARBA" id="ARBA00022989"/>
    </source>
</evidence>
<evidence type="ECO:0000256" key="14">
    <source>
        <dbReference type="ARBA" id="ARBA00038929"/>
    </source>
</evidence>
<keyword evidence="8" id="KW-0472">Membrane</keyword>
<dbReference type="STRING" id="1257118.L8GME8"/>
<keyword evidence="17" id="KW-0732">Signal</keyword>
<evidence type="ECO:0000256" key="11">
    <source>
        <dbReference type="ARBA" id="ARBA00023316"/>
    </source>
</evidence>
<dbReference type="EC" id="3.2.1.58" evidence="14"/>
<gene>
    <name evidence="19" type="ORF">ACA1_364610</name>
</gene>
<dbReference type="InterPro" id="IPR001547">
    <property type="entry name" value="Glyco_hydro_5"/>
</dbReference>
<dbReference type="GeneID" id="14914462"/>
<evidence type="ECO:0000256" key="3">
    <source>
        <dbReference type="ARBA" id="ARBA00022475"/>
    </source>
</evidence>
<dbReference type="Pfam" id="PF00150">
    <property type="entry name" value="Cellulase"/>
    <property type="match status" value="1"/>
</dbReference>
<keyword evidence="4" id="KW-0812">Transmembrane</keyword>
<dbReference type="GO" id="GO:0005576">
    <property type="term" value="C:extracellular region"/>
    <property type="evidence" value="ECO:0007669"/>
    <property type="project" value="TreeGrafter"/>
</dbReference>
<evidence type="ECO:0000256" key="15">
    <source>
        <dbReference type="ARBA" id="ARBA00041260"/>
    </source>
</evidence>
<dbReference type="GO" id="GO:0009251">
    <property type="term" value="P:glucan catabolic process"/>
    <property type="evidence" value="ECO:0007669"/>
    <property type="project" value="TreeGrafter"/>
</dbReference>
<keyword evidence="7" id="KW-1133">Transmembrane helix</keyword>
<name>L8GME8_ACACF</name>
<evidence type="ECO:0000313" key="19">
    <source>
        <dbReference type="EMBL" id="ELR13933.1"/>
    </source>
</evidence>
<keyword evidence="5 16" id="KW-0378">Hydrolase</keyword>
<feature type="chain" id="PRO_5003989884" description="glucan 1,3-beta-glucosidase" evidence="17">
    <location>
        <begin position="22"/>
        <end position="410"/>
    </location>
</feature>
<keyword evidence="20" id="KW-1185">Reference proteome</keyword>
<accession>L8GME8</accession>
<evidence type="ECO:0000256" key="4">
    <source>
        <dbReference type="ARBA" id="ARBA00022692"/>
    </source>
</evidence>
<evidence type="ECO:0000256" key="6">
    <source>
        <dbReference type="ARBA" id="ARBA00022968"/>
    </source>
</evidence>
<comment type="similarity">
    <text evidence="2 16">Belongs to the glycosyl hydrolase 5 (cellulase A) family.</text>
</comment>
<keyword evidence="9" id="KW-0325">Glycoprotein</keyword>
<evidence type="ECO:0000256" key="16">
    <source>
        <dbReference type="RuleBase" id="RU361153"/>
    </source>
</evidence>
<evidence type="ECO:0000256" key="12">
    <source>
        <dbReference type="ARBA" id="ARBA00036824"/>
    </source>
</evidence>
<protein>
    <recommendedName>
        <fullName evidence="14">glucan 1,3-beta-glucosidase</fullName>
        <ecNumber evidence="14">3.2.1.58</ecNumber>
    </recommendedName>
    <alternativeName>
        <fullName evidence="15">Exo-1,3-beta-glucanase D</fullName>
    </alternativeName>
</protein>
<evidence type="ECO:0000256" key="9">
    <source>
        <dbReference type="ARBA" id="ARBA00023180"/>
    </source>
</evidence>
<keyword evidence="3" id="KW-1003">Cell membrane</keyword>
<keyword evidence="6" id="KW-0735">Signal-anchor</keyword>
<organism evidence="19 20">
    <name type="scientific">Acanthamoeba castellanii (strain ATCC 30010 / Neff)</name>
    <dbReference type="NCBI Taxonomy" id="1257118"/>
    <lineage>
        <taxon>Eukaryota</taxon>
        <taxon>Amoebozoa</taxon>
        <taxon>Discosea</taxon>
        <taxon>Longamoebia</taxon>
        <taxon>Centramoebida</taxon>
        <taxon>Acanthamoebidae</taxon>
        <taxon>Acanthamoeba</taxon>
    </lineage>
</organism>
<feature type="signal peptide" evidence="17">
    <location>
        <begin position="1"/>
        <end position="21"/>
    </location>
</feature>
<proteinExistence type="inferred from homology"/>
<reference evidence="19 20" key="1">
    <citation type="journal article" date="2013" name="Genome Biol.">
        <title>Genome of Acanthamoeba castellanii highlights extensive lateral gene transfer and early evolution of tyrosine kinase signaling.</title>
        <authorList>
            <person name="Clarke M."/>
            <person name="Lohan A.J."/>
            <person name="Liu B."/>
            <person name="Lagkouvardos I."/>
            <person name="Roy S."/>
            <person name="Zafar N."/>
            <person name="Bertelli C."/>
            <person name="Schilde C."/>
            <person name="Kianianmomeni A."/>
            <person name="Burglin T.R."/>
            <person name="Frech C."/>
            <person name="Turcotte B."/>
            <person name="Kopec K.O."/>
            <person name="Synnott J.M."/>
            <person name="Choo C."/>
            <person name="Paponov I."/>
            <person name="Finkler A."/>
            <person name="Soon Heng Tan C."/>
            <person name="Hutchins A.P."/>
            <person name="Weinmeier T."/>
            <person name="Rattei T."/>
            <person name="Chu J.S."/>
            <person name="Gimenez G."/>
            <person name="Irimia M."/>
            <person name="Rigden D.J."/>
            <person name="Fitzpatrick D.A."/>
            <person name="Lorenzo-Morales J."/>
            <person name="Bateman A."/>
            <person name="Chiu C.H."/>
            <person name="Tang P."/>
            <person name="Hegemann P."/>
            <person name="Fromm H."/>
            <person name="Raoult D."/>
            <person name="Greub G."/>
            <person name="Miranda-Saavedra D."/>
            <person name="Chen N."/>
            <person name="Nash P."/>
            <person name="Ginger M.L."/>
            <person name="Horn M."/>
            <person name="Schaap P."/>
            <person name="Caler L."/>
            <person name="Loftus B."/>
        </authorList>
    </citation>
    <scope>NUCLEOTIDE SEQUENCE [LARGE SCALE GENOMIC DNA]</scope>
    <source>
        <strain evidence="19 20">Neff</strain>
    </source>
</reference>
<dbReference type="RefSeq" id="XP_004335946.1">
    <property type="nucleotide sequence ID" value="XM_004335898.1"/>
</dbReference>
<dbReference type="KEGG" id="acan:ACA1_364610"/>
<evidence type="ECO:0000256" key="13">
    <source>
        <dbReference type="ARBA" id="ARBA00037126"/>
    </source>
</evidence>
<dbReference type="GO" id="GO:0004338">
    <property type="term" value="F:glucan exo-1,3-beta-glucosidase activity"/>
    <property type="evidence" value="ECO:0007669"/>
    <property type="project" value="UniProtKB-EC"/>
</dbReference>
<dbReference type="PANTHER" id="PTHR31297:SF34">
    <property type="entry name" value="GLUCAN 1,3-BETA-GLUCOSIDASE 2"/>
    <property type="match status" value="1"/>
</dbReference>
<dbReference type="Proteomes" id="UP000011083">
    <property type="component" value="Unassembled WGS sequence"/>
</dbReference>
<dbReference type="VEuPathDB" id="AmoebaDB:ACA1_364610"/>
<evidence type="ECO:0000259" key="18">
    <source>
        <dbReference type="Pfam" id="PF00150"/>
    </source>
</evidence>
<dbReference type="GO" id="GO:0009986">
    <property type="term" value="C:cell surface"/>
    <property type="evidence" value="ECO:0007669"/>
    <property type="project" value="TreeGrafter"/>
</dbReference>
<dbReference type="EMBL" id="KB008073">
    <property type="protein sequence ID" value="ELR13933.1"/>
    <property type="molecule type" value="Genomic_DNA"/>
</dbReference>
<evidence type="ECO:0000256" key="1">
    <source>
        <dbReference type="ARBA" id="ARBA00004401"/>
    </source>
</evidence>